<evidence type="ECO:0000259" key="4">
    <source>
        <dbReference type="Pfam" id="PF25806"/>
    </source>
</evidence>
<dbReference type="EMBL" id="VZUG01009977">
    <property type="protein sequence ID" value="NXV87687.1"/>
    <property type="molecule type" value="Genomic_DNA"/>
</dbReference>
<feature type="compositionally biased region" description="Low complexity" evidence="1">
    <location>
        <begin position="176"/>
        <end position="194"/>
    </location>
</feature>
<evidence type="ECO:0000313" key="6">
    <source>
        <dbReference type="Proteomes" id="UP000535403"/>
    </source>
</evidence>
<feature type="transmembrane region" description="Helical" evidence="2">
    <location>
        <begin position="56"/>
        <end position="72"/>
    </location>
</feature>
<feature type="region of interest" description="Disordered" evidence="1">
    <location>
        <begin position="318"/>
        <end position="345"/>
    </location>
</feature>
<feature type="non-terminal residue" evidence="5">
    <location>
        <position position="1"/>
    </location>
</feature>
<name>A0A7L3XH20_9AVES</name>
<proteinExistence type="predicted"/>
<dbReference type="AlphaFoldDB" id="A0A7L3XH20"/>
<feature type="domain" description="Helicase-associated putative binding" evidence="3">
    <location>
        <begin position="6"/>
        <end position="29"/>
    </location>
</feature>
<keyword evidence="2" id="KW-0472">Membrane</keyword>
<comment type="caution">
    <text evidence="5">The sequence shown here is derived from an EMBL/GenBank/DDBJ whole genome shotgun (WGS) entry which is preliminary data.</text>
</comment>
<feature type="compositionally biased region" description="Basic and acidic residues" evidence="1">
    <location>
        <begin position="318"/>
        <end position="330"/>
    </location>
</feature>
<evidence type="ECO:0000313" key="5">
    <source>
        <dbReference type="EMBL" id="NXV87687.1"/>
    </source>
</evidence>
<feature type="domain" description="ERCC6L2-like ribbon-helix-helix" evidence="4">
    <location>
        <begin position="96"/>
        <end position="162"/>
    </location>
</feature>
<feature type="region of interest" description="Disordered" evidence="1">
    <location>
        <begin position="157"/>
        <end position="208"/>
    </location>
</feature>
<accession>A0A7L3XH20</accession>
<gene>
    <name evidence="5" type="primary">Ercc6l2_0</name>
    <name evidence="5" type="ORF">CALBOR_R08541</name>
</gene>
<keyword evidence="6" id="KW-1185">Reference proteome</keyword>
<feature type="non-terminal residue" evidence="5">
    <location>
        <position position="407"/>
    </location>
</feature>
<protein>
    <submittedName>
        <fullName evidence="5">ER6L2 protein</fullName>
    </submittedName>
</protein>
<evidence type="ECO:0000256" key="2">
    <source>
        <dbReference type="SAM" id="Phobius"/>
    </source>
</evidence>
<evidence type="ECO:0000259" key="3">
    <source>
        <dbReference type="Pfam" id="PF14773"/>
    </source>
</evidence>
<dbReference type="InterPro" id="IPR029256">
    <property type="entry name" value="Heliccase-ass-bd"/>
</dbReference>
<dbReference type="Pfam" id="PF14773">
    <property type="entry name" value="VIGSSK"/>
    <property type="match status" value="1"/>
</dbReference>
<dbReference type="InterPro" id="IPR057931">
    <property type="entry name" value="RHH_ERCC6L2"/>
</dbReference>
<keyword evidence="2" id="KW-0812">Transmembrane</keyword>
<reference evidence="5 6" key="1">
    <citation type="submission" date="2019-09" db="EMBL/GenBank/DDBJ databases">
        <title>Bird 10,000 Genomes (B10K) Project - Family phase.</title>
        <authorList>
            <person name="Zhang G."/>
        </authorList>
    </citation>
    <scope>NUCLEOTIDE SEQUENCE [LARGE SCALE GENOMIC DNA]</scope>
    <source>
        <strain evidence="5">OUT-0025</strain>
        <tissue evidence="5">Blood</tissue>
    </source>
</reference>
<feature type="region of interest" description="Disordered" evidence="1">
    <location>
        <begin position="268"/>
        <end position="298"/>
    </location>
</feature>
<dbReference type="Proteomes" id="UP000535403">
    <property type="component" value="Unassembled WGS sequence"/>
</dbReference>
<evidence type="ECO:0000256" key="1">
    <source>
        <dbReference type="SAM" id="MobiDB-lite"/>
    </source>
</evidence>
<dbReference type="Pfam" id="PF25806">
    <property type="entry name" value="RHH_ERCC6L2"/>
    <property type="match status" value="1"/>
</dbReference>
<organism evidence="5 6">
    <name type="scientific">Calonectris borealis</name>
    <name type="common">Cory's shearwater</name>
    <dbReference type="NCBI Taxonomy" id="1323832"/>
    <lineage>
        <taxon>Eukaryota</taxon>
        <taxon>Metazoa</taxon>
        <taxon>Chordata</taxon>
        <taxon>Craniata</taxon>
        <taxon>Vertebrata</taxon>
        <taxon>Euteleostomi</taxon>
        <taxon>Archelosauria</taxon>
        <taxon>Archosauria</taxon>
        <taxon>Dinosauria</taxon>
        <taxon>Saurischia</taxon>
        <taxon>Theropoda</taxon>
        <taxon>Coelurosauria</taxon>
        <taxon>Aves</taxon>
        <taxon>Neognathae</taxon>
        <taxon>Neoaves</taxon>
        <taxon>Aequornithes</taxon>
        <taxon>Procellariiformes</taxon>
        <taxon>Procellariidae</taxon>
        <taxon>Calonectris</taxon>
    </lineage>
</organism>
<sequence>DGVQEVAYIHSNQNVVGSSKAENRLSRCAVRDVFELKQFSQLPANVAVCSAKVKRNVWETLFLLFLSSFFILKSSNKLLVLFLVKGVNTFFLLDNYRRQFEEMVSHFNMGSVEELAEHIAKATSETRQKMLKEFYVSKHPEMESFFPVEIPAQASHDYEDRELGTTRSRKRKSVPSFGRSKSRSSSAKGLLLRGTTETRSQQSRKGEVEQLHNDCYVQDMCVDAKYKQSPTVATQHIEKRNSQAFKDFMASGSLSSKSEVIEVLSVKSCEGQQDSKGTQLPRKRSLPQSENGERKAETCKKKSFADLLGDTSILNDLFRNDGNRPPESPRRFPSGQVEKSKERPKDFWDMLNEQNEESLKKLTDIAVIEKLCERAPHPPVTEEREVCENSLWKKNENFLWKKYSPDD</sequence>
<keyword evidence="2" id="KW-1133">Transmembrane helix</keyword>